<comment type="caution">
    <text evidence="3">The sequence shown here is derived from an EMBL/GenBank/DDBJ whole genome shotgun (WGS) entry which is preliminary data.</text>
</comment>
<dbReference type="Proteomes" id="UP001165060">
    <property type="component" value="Unassembled WGS sequence"/>
</dbReference>
<feature type="transmembrane region" description="Helical" evidence="2">
    <location>
        <begin position="333"/>
        <end position="353"/>
    </location>
</feature>
<evidence type="ECO:0000313" key="3">
    <source>
        <dbReference type="EMBL" id="GMI24996.1"/>
    </source>
</evidence>
<organism evidence="3 4">
    <name type="scientific">Tetraparma gracilis</name>
    <dbReference type="NCBI Taxonomy" id="2962635"/>
    <lineage>
        <taxon>Eukaryota</taxon>
        <taxon>Sar</taxon>
        <taxon>Stramenopiles</taxon>
        <taxon>Ochrophyta</taxon>
        <taxon>Bolidophyceae</taxon>
        <taxon>Parmales</taxon>
        <taxon>Triparmaceae</taxon>
        <taxon>Tetraparma</taxon>
    </lineage>
</organism>
<feature type="transmembrane region" description="Helical" evidence="2">
    <location>
        <begin position="359"/>
        <end position="379"/>
    </location>
</feature>
<keyword evidence="4" id="KW-1185">Reference proteome</keyword>
<gene>
    <name evidence="3" type="ORF">TeGR_g5786</name>
</gene>
<evidence type="ECO:0000256" key="2">
    <source>
        <dbReference type="SAM" id="Phobius"/>
    </source>
</evidence>
<feature type="transmembrane region" description="Helical" evidence="2">
    <location>
        <begin position="97"/>
        <end position="118"/>
    </location>
</feature>
<keyword evidence="2" id="KW-0472">Membrane</keyword>
<keyword evidence="2" id="KW-0812">Transmembrane</keyword>
<feature type="region of interest" description="Disordered" evidence="1">
    <location>
        <begin position="1"/>
        <end position="62"/>
    </location>
</feature>
<protein>
    <recommendedName>
        <fullName evidence="5">Odorant receptor</fullName>
    </recommendedName>
</protein>
<evidence type="ECO:0000256" key="1">
    <source>
        <dbReference type="SAM" id="MobiDB-lite"/>
    </source>
</evidence>
<accession>A0ABQ6MFQ6</accession>
<evidence type="ECO:0008006" key="5">
    <source>
        <dbReference type="Google" id="ProtNLM"/>
    </source>
</evidence>
<reference evidence="3 4" key="1">
    <citation type="journal article" date="2023" name="Commun. Biol.">
        <title>Genome analysis of Parmales, the sister group of diatoms, reveals the evolutionary specialization of diatoms from phago-mixotrophs to photoautotrophs.</title>
        <authorList>
            <person name="Ban H."/>
            <person name="Sato S."/>
            <person name="Yoshikawa S."/>
            <person name="Yamada K."/>
            <person name="Nakamura Y."/>
            <person name="Ichinomiya M."/>
            <person name="Sato N."/>
            <person name="Blanc-Mathieu R."/>
            <person name="Endo H."/>
            <person name="Kuwata A."/>
            <person name="Ogata H."/>
        </authorList>
    </citation>
    <scope>NUCLEOTIDE SEQUENCE [LARGE SCALE GENOMIC DNA]</scope>
</reference>
<name>A0ABQ6MFQ6_9STRA</name>
<evidence type="ECO:0000313" key="4">
    <source>
        <dbReference type="Proteomes" id="UP001165060"/>
    </source>
</evidence>
<proteinExistence type="predicted"/>
<sequence>MVSPSSASPPRLTVRSMAAARRNSHVPARTSKVTHSKESLTARVHRAKTSTQDQRKRRGSLAANASVDPVEIPPRLARLHYMTQLLCIGTLYGARPFWFQQLMSCIMVLAFSLVIYLLNSARLLGNISGTFQAAMTVLIGSFCLCWRLCRTDLLYENCIIKPSVRVHDRLLSSGRDDLAKLAKEVGAESYHWPYKVFAVVHPLVWLYVFQRYNSVLEPIALSVCVQFVHFPAHVLFCSFGAISRLHTLEVRAFRESLSVAFFDLAAATTQEEKIRASIREPGGVVDAVAAESRQDFFDSVEFFSDDWVLDKTIEFVDITKSLTRTSMIMGKSAGIVAALLVATVAVIGLSMLVLKVTVANVGIALFILYFTIQLLSYPLTCNDEINKTRVLAWDCLGELMMHGLLFKGNSGDDAVYKGVVNNAKHLLNIVQTNDEGIKLGTKKFSNDMVMKLLSICFSATVVILRTGDLSEFGFGAGGGGAGGGNSTVT</sequence>
<dbReference type="EMBL" id="BRYB01001404">
    <property type="protein sequence ID" value="GMI24996.1"/>
    <property type="molecule type" value="Genomic_DNA"/>
</dbReference>
<keyword evidence="2" id="KW-1133">Transmembrane helix</keyword>